<sequence>MLIETVNAEGKSRVLIETVNAEGKSRVLIETVNTRWKSQRLFKNGMLNGKVKGYLGTEC</sequence>
<evidence type="ECO:0000313" key="1">
    <source>
        <dbReference type="EMBL" id="ONI38056.1"/>
    </source>
</evidence>
<accession>A0ACC8X843</accession>
<protein>
    <submittedName>
        <fullName evidence="1">Uncharacterized protein</fullName>
    </submittedName>
</protein>
<gene>
    <name evidence="1" type="ORF">AN640_02935</name>
</gene>
<reference evidence="1" key="1">
    <citation type="submission" date="2016-08" db="EMBL/GenBank/DDBJ databases">
        <authorList>
            <person name="Ngugi D.K."/>
            <person name="Miyake S."/>
            <person name="Stingl U."/>
        </authorList>
    </citation>
    <scope>NUCLEOTIDE SEQUENCE</scope>
    <source>
        <strain evidence="1">SCG-D08WGA-EpuloA1</strain>
    </source>
</reference>
<comment type="caution">
    <text evidence="1">The sequence shown here is derived from an EMBL/GenBank/DDBJ whole genome shotgun (WGS) entry which is preliminary data.</text>
</comment>
<dbReference type="EMBL" id="LJHD01000305">
    <property type="protein sequence ID" value="ONI38056.1"/>
    <property type="molecule type" value="Genomic_DNA"/>
</dbReference>
<name>A0ACC8X843_9FIRM</name>
<evidence type="ECO:0000313" key="2">
    <source>
        <dbReference type="Proteomes" id="UP000188637"/>
    </source>
</evidence>
<keyword evidence="2" id="KW-1185">Reference proteome</keyword>
<proteinExistence type="predicted"/>
<organism evidence="1 2">
    <name type="scientific">Candidatus Epulonipiscium fishelsonii</name>
    <dbReference type="NCBI Taxonomy" id="77094"/>
    <lineage>
        <taxon>Bacteria</taxon>
        <taxon>Bacillati</taxon>
        <taxon>Bacillota</taxon>
        <taxon>Clostridia</taxon>
        <taxon>Lachnospirales</taxon>
        <taxon>Lachnospiraceae</taxon>
        <taxon>Candidatus Epulonipiscium</taxon>
    </lineage>
</organism>
<dbReference type="Proteomes" id="UP000188637">
    <property type="component" value="Unassembled WGS sequence"/>
</dbReference>